<comment type="similarity">
    <text evidence="1">Belongs to the sigma-70 factor family. ECF subfamily.</text>
</comment>
<dbReference type="InterPro" id="IPR013324">
    <property type="entry name" value="RNA_pol_sigma_r3/r4-like"/>
</dbReference>
<keyword evidence="3" id="KW-0731">Sigma factor</keyword>
<dbReference type="PANTHER" id="PTHR43133">
    <property type="entry name" value="RNA POLYMERASE ECF-TYPE SIGMA FACTO"/>
    <property type="match status" value="1"/>
</dbReference>
<dbReference type="InterPro" id="IPR014284">
    <property type="entry name" value="RNA_pol_sigma-70_dom"/>
</dbReference>
<evidence type="ECO:0000259" key="6">
    <source>
        <dbReference type="Pfam" id="PF08281"/>
    </source>
</evidence>
<dbReference type="SUPFAM" id="SSF88659">
    <property type="entry name" value="Sigma3 and sigma4 domains of RNA polymerase sigma factors"/>
    <property type="match status" value="1"/>
</dbReference>
<keyword evidence="2" id="KW-0805">Transcription regulation</keyword>
<dbReference type="Pfam" id="PF04542">
    <property type="entry name" value="Sigma70_r2"/>
    <property type="match status" value="1"/>
</dbReference>
<feature type="domain" description="RNA polymerase sigma-70 region 2" evidence="5">
    <location>
        <begin position="33"/>
        <end position="100"/>
    </location>
</feature>
<protein>
    <submittedName>
        <fullName evidence="7">Sigma-70 family RNA polymerase sigma factor</fullName>
    </submittedName>
</protein>
<dbReference type="InterPro" id="IPR007627">
    <property type="entry name" value="RNA_pol_sigma70_r2"/>
</dbReference>
<evidence type="ECO:0000256" key="4">
    <source>
        <dbReference type="ARBA" id="ARBA00023163"/>
    </source>
</evidence>
<dbReference type="InterPro" id="IPR013325">
    <property type="entry name" value="RNA_pol_sigma_r2"/>
</dbReference>
<evidence type="ECO:0000256" key="3">
    <source>
        <dbReference type="ARBA" id="ARBA00023082"/>
    </source>
</evidence>
<dbReference type="Pfam" id="PF08281">
    <property type="entry name" value="Sigma70_r4_2"/>
    <property type="match status" value="1"/>
</dbReference>
<sequence length="189" mass="21826">MTKTTDTDPREEMAHLIGRIGSDGDMEAFEQVFRAFGPRVRAYMMRLVRDPQAAEELMQETMMTVWRKAAQFDAEKGNAATWIFTIARNLRIDSYRRSRRPDFDPNDPAFVPDADPTADQTMEARDDERRLHAALEELPPEQRRLLDLAFFDEASHSEIARRLDLPLGTVKSRIRLAFNRLRATLGDRS</sequence>
<dbReference type="CDD" id="cd06171">
    <property type="entry name" value="Sigma70_r4"/>
    <property type="match status" value="1"/>
</dbReference>
<reference evidence="7 8" key="1">
    <citation type="submission" date="2023-10" db="EMBL/GenBank/DDBJ databases">
        <authorList>
            <person name="Venkata Ramana C."/>
            <person name="Sasikala C."/>
            <person name="Dhurka M."/>
        </authorList>
    </citation>
    <scope>NUCLEOTIDE SEQUENCE [LARGE SCALE GENOMIC DNA]</scope>
    <source>
        <strain evidence="7 8">KCTC 32151</strain>
    </source>
</reference>
<dbReference type="EMBL" id="JAWLIP010000004">
    <property type="protein sequence ID" value="MDV6226827.1"/>
    <property type="molecule type" value="Genomic_DNA"/>
</dbReference>
<dbReference type="PANTHER" id="PTHR43133:SF62">
    <property type="entry name" value="RNA POLYMERASE SIGMA FACTOR SIGZ"/>
    <property type="match status" value="1"/>
</dbReference>
<dbReference type="Proteomes" id="UP001185659">
    <property type="component" value="Unassembled WGS sequence"/>
</dbReference>
<evidence type="ECO:0000313" key="8">
    <source>
        <dbReference type="Proteomes" id="UP001185659"/>
    </source>
</evidence>
<evidence type="ECO:0000256" key="2">
    <source>
        <dbReference type="ARBA" id="ARBA00023015"/>
    </source>
</evidence>
<dbReference type="InterPro" id="IPR013249">
    <property type="entry name" value="RNA_pol_sigma70_r4_t2"/>
</dbReference>
<evidence type="ECO:0000259" key="5">
    <source>
        <dbReference type="Pfam" id="PF04542"/>
    </source>
</evidence>
<dbReference type="SUPFAM" id="SSF88946">
    <property type="entry name" value="Sigma2 domain of RNA polymerase sigma factors"/>
    <property type="match status" value="1"/>
</dbReference>
<evidence type="ECO:0000313" key="7">
    <source>
        <dbReference type="EMBL" id="MDV6226827.1"/>
    </source>
</evidence>
<organism evidence="7 8">
    <name type="scientific">Nitratireductor aquimarinus</name>
    <dbReference type="NCBI Taxonomy" id="889300"/>
    <lineage>
        <taxon>Bacteria</taxon>
        <taxon>Pseudomonadati</taxon>
        <taxon>Pseudomonadota</taxon>
        <taxon>Alphaproteobacteria</taxon>
        <taxon>Hyphomicrobiales</taxon>
        <taxon>Phyllobacteriaceae</taxon>
        <taxon>Nitratireductor</taxon>
    </lineage>
</organism>
<proteinExistence type="inferred from homology"/>
<feature type="domain" description="RNA polymerase sigma factor 70 region 4 type 2" evidence="6">
    <location>
        <begin position="129"/>
        <end position="181"/>
    </location>
</feature>
<name>A0ABU4AKP5_9HYPH</name>
<accession>A0ABU4AKP5</accession>
<keyword evidence="4" id="KW-0804">Transcription</keyword>
<keyword evidence="8" id="KW-1185">Reference proteome</keyword>
<dbReference type="InterPro" id="IPR039425">
    <property type="entry name" value="RNA_pol_sigma-70-like"/>
</dbReference>
<comment type="caution">
    <text evidence="7">The sequence shown here is derived from an EMBL/GenBank/DDBJ whole genome shotgun (WGS) entry which is preliminary data.</text>
</comment>
<dbReference type="Gene3D" id="1.10.1740.10">
    <property type="match status" value="1"/>
</dbReference>
<gene>
    <name evidence="7" type="ORF">R2G56_11070</name>
</gene>
<dbReference type="RefSeq" id="WP_317561316.1">
    <property type="nucleotide sequence ID" value="NZ_JAWLIP010000004.1"/>
</dbReference>
<dbReference type="NCBIfam" id="TIGR02937">
    <property type="entry name" value="sigma70-ECF"/>
    <property type="match status" value="1"/>
</dbReference>
<evidence type="ECO:0000256" key="1">
    <source>
        <dbReference type="ARBA" id="ARBA00010641"/>
    </source>
</evidence>
<dbReference type="Gene3D" id="1.10.10.10">
    <property type="entry name" value="Winged helix-like DNA-binding domain superfamily/Winged helix DNA-binding domain"/>
    <property type="match status" value="1"/>
</dbReference>
<dbReference type="InterPro" id="IPR036388">
    <property type="entry name" value="WH-like_DNA-bd_sf"/>
</dbReference>